<gene>
    <name evidence="6" type="ORF">GCM10023189_22330</name>
</gene>
<dbReference type="Gene3D" id="3.30.565.10">
    <property type="entry name" value="Histidine kinase-like ATPase, C-terminal domain"/>
    <property type="match status" value="1"/>
</dbReference>
<dbReference type="Proteomes" id="UP001501175">
    <property type="component" value="Unassembled WGS sequence"/>
</dbReference>
<dbReference type="EMBL" id="BAABHD010000024">
    <property type="protein sequence ID" value="GAA4455024.1"/>
    <property type="molecule type" value="Genomic_DNA"/>
</dbReference>
<keyword evidence="7" id="KW-1185">Reference proteome</keyword>
<feature type="signal peptide" evidence="3">
    <location>
        <begin position="1"/>
        <end position="25"/>
    </location>
</feature>
<dbReference type="Pfam" id="PF06580">
    <property type="entry name" value="His_kinase"/>
    <property type="match status" value="1"/>
</dbReference>
<organism evidence="6 7">
    <name type="scientific">Nibrella saemangeumensis</name>
    <dbReference type="NCBI Taxonomy" id="1084526"/>
    <lineage>
        <taxon>Bacteria</taxon>
        <taxon>Pseudomonadati</taxon>
        <taxon>Bacteroidota</taxon>
        <taxon>Cytophagia</taxon>
        <taxon>Cytophagales</taxon>
        <taxon>Spirosomataceae</taxon>
        <taxon>Nibrella</taxon>
    </lineage>
</organism>
<keyword evidence="6" id="KW-0808">Transferase</keyword>
<feature type="chain" id="PRO_5047048645" evidence="3">
    <location>
        <begin position="26"/>
        <end position="1064"/>
    </location>
</feature>
<dbReference type="InterPro" id="IPR010559">
    <property type="entry name" value="Sig_transdc_His_kin_internal"/>
</dbReference>
<comment type="caution">
    <text evidence="6">The sequence shown here is derived from an EMBL/GenBank/DDBJ whole genome shotgun (WGS) entry which is preliminary data.</text>
</comment>
<feature type="domain" description="Signal transduction histidine kinase internal region" evidence="4">
    <location>
        <begin position="859"/>
        <end position="938"/>
    </location>
</feature>
<dbReference type="Pfam" id="PF07495">
    <property type="entry name" value="Y_Y_Y"/>
    <property type="match status" value="1"/>
</dbReference>
<keyword evidence="2" id="KW-1133">Transmembrane helix</keyword>
<name>A0ABP8MS41_9BACT</name>
<evidence type="ECO:0000259" key="4">
    <source>
        <dbReference type="Pfam" id="PF06580"/>
    </source>
</evidence>
<dbReference type="Pfam" id="PF07494">
    <property type="entry name" value="Reg_prop"/>
    <property type="match status" value="4"/>
</dbReference>
<dbReference type="InterPro" id="IPR036890">
    <property type="entry name" value="HATPase_C_sf"/>
</dbReference>
<keyword evidence="2" id="KW-0812">Transmembrane</keyword>
<accession>A0ABP8MS41</accession>
<dbReference type="RefSeq" id="WP_345243471.1">
    <property type="nucleotide sequence ID" value="NZ_BAABHD010000024.1"/>
</dbReference>
<evidence type="ECO:0000313" key="6">
    <source>
        <dbReference type="EMBL" id="GAA4455024.1"/>
    </source>
</evidence>
<proteinExistence type="predicted"/>
<dbReference type="Gene3D" id="2.60.40.10">
    <property type="entry name" value="Immunoglobulins"/>
    <property type="match status" value="1"/>
</dbReference>
<sequence>MLRSRFLRVQLICLLLLARVTPLPAQPDIFTTVPLPNGMDHSWITDLKQDRYGFMWAATSMGLLRYDGYTWTSFLHNPNSAQSLVSNALEAVCPTRDGRVWVGTKGYGLECLDPETGRVEHHKLAGRADFNTAENLITTLYEDRQGTLWVGTRNGLYSRRAGQRGFTRYAPVPNDPGSLSHGQIRVIYEDRQGTLWIGTGEPNLTSPQSGGLNKFDRKTGRFTRYRHDPADPTSLAGNWVLALYEDSRGTFWVGTWGDGLHTMDRRTGKFTRYPYDPDHPDQLSRPYLESHRKDVEYHIRFIREDGAGQVWIGTNGGGMKCYNPATGNVTYFRARNDSTGGLPGNAFWSACRSRDGVLWLGGVHGHLVRIAPVNRAIYRVESPNGTAVNDFYEDPSGMVWLGTNGGLIARGPQRGAQQPFYQQAARQTRLLSDHVFSFFEDRQGDLWISTWTSGLYRYQRSTGRFTNYRNDPVRPSSLDKGYVINTYEDRSGTIWVMTPGGLHRMEGRADRFTHYRYDPNDSTSIGNGVICALEDRTGTFWVGTWSGGGVCRMDRQTGRFTHFLKGSDLVGQILEDASGTLWVTAGTGGSGGLYRFDRPRDQFRPFVNPATGKTIGNVKSLVTDQAGNLWVGTFDGLVRINRQRDTVTLFGEDYGIKGGQEFYYGSCYRSRDGTLFFGGEGGYYYFRPEQLTKPRSVPPQVQLTALRVANKPVSVESAGPLTKPLAQAEALHLDHDQNVFSFDFVGIHYRHPERNQYTYTLENYDDWRSVGSERTATYYNVPPGEYVFRVKAANSDGVWAEKAIPVIISPPWWRSGVFLTLAVISLGGLVYAGFRYRVAQIRREEARKTALNKHVAELEMQALRAQMNPHFIFNSLNSINYYIIKNERQTASGYLLRFSRLIRLILKNSNSPTVTVQNELDALKLYLDLERLRFDKKFDYTIRCADEVDVLTTEIPPLMLQPYVENAIWHGLMPKEGPGHILVDIRREQSKLVFTIEDNGVGRKKAAQLKSHSATSESMGMQITWHRIELFSELVGRKPQVSIQDLMDADGEGCGTKVIIEIPV</sequence>
<dbReference type="SUPFAM" id="SSF55874">
    <property type="entry name" value="ATPase domain of HSP90 chaperone/DNA topoisomerase II/histidine kinase"/>
    <property type="match status" value="1"/>
</dbReference>
<dbReference type="InterPro" id="IPR011110">
    <property type="entry name" value="Reg_prop"/>
</dbReference>
<keyword evidence="3" id="KW-0732">Signal</keyword>
<dbReference type="Gene3D" id="2.130.10.10">
    <property type="entry name" value="YVTN repeat-like/Quinoprotein amine dehydrogenase"/>
    <property type="match status" value="3"/>
</dbReference>
<keyword evidence="6" id="KW-0418">Kinase</keyword>
<dbReference type="GO" id="GO:0016301">
    <property type="term" value="F:kinase activity"/>
    <property type="evidence" value="ECO:0007669"/>
    <property type="project" value="UniProtKB-KW"/>
</dbReference>
<dbReference type="SUPFAM" id="SSF63829">
    <property type="entry name" value="Calcium-dependent phosphotriesterase"/>
    <property type="match status" value="3"/>
</dbReference>
<keyword evidence="2" id="KW-0472">Membrane</keyword>
<reference evidence="7" key="1">
    <citation type="journal article" date="2019" name="Int. J. Syst. Evol. Microbiol.">
        <title>The Global Catalogue of Microorganisms (GCM) 10K type strain sequencing project: providing services to taxonomists for standard genome sequencing and annotation.</title>
        <authorList>
            <consortium name="The Broad Institute Genomics Platform"/>
            <consortium name="The Broad Institute Genome Sequencing Center for Infectious Disease"/>
            <person name="Wu L."/>
            <person name="Ma J."/>
        </authorList>
    </citation>
    <scope>NUCLEOTIDE SEQUENCE [LARGE SCALE GENOMIC DNA]</scope>
    <source>
        <strain evidence="7">JCM 17927</strain>
    </source>
</reference>
<dbReference type="PANTHER" id="PTHR43547">
    <property type="entry name" value="TWO-COMPONENT HISTIDINE KINASE"/>
    <property type="match status" value="1"/>
</dbReference>
<dbReference type="InterPro" id="IPR013783">
    <property type="entry name" value="Ig-like_fold"/>
</dbReference>
<dbReference type="PANTHER" id="PTHR43547:SF2">
    <property type="entry name" value="HYBRID SIGNAL TRANSDUCTION HISTIDINE KINASE C"/>
    <property type="match status" value="1"/>
</dbReference>
<feature type="transmembrane region" description="Helical" evidence="2">
    <location>
        <begin position="812"/>
        <end position="834"/>
    </location>
</feature>
<evidence type="ECO:0000256" key="3">
    <source>
        <dbReference type="SAM" id="SignalP"/>
    </source>
</evidence>
<feature type="domain" description="Two component regulator three Y" evidence="5">
    <location>
        <begin position="749"/>
        <end position="803"/>
    </location>
</feature>
<keyword evidence="1" id="KW-0597">Phosphoprotein</keyword>
<evidence type="ECO:0000259" key="5">
    <source>
        <dbReference type="Pfam" id="PF07495"/>
    </source>
</evidence>
<evidence type="ECO:0000256" key="2">
    <source>
        <dbReference type="SAM" id="Phobius"/>
    </source>
</evidence>
<protein>
    <submittedName>
        <fullName evidence="6">Sensor histidine kinase</fullName>
    </submittedName>
</protein>
<dbReference type="InterPro" id="IPR011123">
    <property type="entry name" value="Y_Y_Y"/>
</dbReference>
<evidence type="ECO:0000256" key="1">
    <source>
        <dbReference type="ARBA" id="ARBA00022553"/>
    </source>
</evidence>
<evidence type="ECO:0000313" key="7">
    <source>
        <dbReference type="Proteomes" id="UP001501175"/>
    </source>
</evidence>
<dbReference type="InterPro" id="IPR015943">
    <property type="entry name" value="WD40/YVTN_repeat-like_dom_sf"/>
</dbReference>